<name>A0A382WKM7_9ZZZZ</name>
<gene>
    <name evidence="2" type="ORF">METZ01_LOCUS411739</name>
</gene>
<dbReference type="Gene3D" id="6.10.250.2410">
    <property type="match status" value="1"/>
</dbReference>
<organism evidence="2">
    <name type="scientific">marine metagenome</name>
    <dbReference type="NCBI Taxonomy" id="408172"/>
    <lineage>
        <taxon>unclassified sequences</taxon>
        <taxon>metagenomes</taxon>
        <taxon>ecological metagenomes</taxon>
    </lineage>
</organism>
<reference evidence="2" key="1">
    <citation type="submission" date="2018-05" db="EMBL/GenBank/DDBJ databases">
        <authorList>
            <person name="Lanie J.A."/>
            <person name="Ng W.-L."/>
            <person name="Kazmierczak K.M."/>
            <person name="Andrzejewski T.M."/>
            <person name="Davidsen T.M."/>
            <person name="Wayne K.J."/>
            <person name="Tettelin H."/>
            <person name="Glass J.I."/>
            <person name="Rusch D."/>
            <person name="Podicherti R."/>
            <person name="Tsui H.-C.T."/>
            <person name="Winkler M.E."/>
        </authorList>
    </citation>
    <scope>NUCLEOTIDE SEQUENCE</scope>
</reference>
<proteinExistence type="predicted"/>
<evidence type="ECO:0000313" key="2">
    <source>
        <dbReference type="EMBL" id="SVD58885.1"/>
    </source>
</evidence>
<evidence type="ECO:0008006" key="3">
    <source>
        <dbReference type="Google" id="ProtNLM"/>
    </source>
</evidence>
<protein>
    <recommendedName>
        <fullName evidence="3">Segregation and condensation protein A</fullName>
    </recommendedName>
</protein>
<dbReference type="EMBL" id="UINC01160310">
    <property type="protein sequence ID" value="SVD58885.1"/>
    <property type="molecule type" value="Genomic_DNA"/>
</dbReference>
<accession>A0A382WKM7</accession>
<feature type="non-terminal residue" evidence="2">
    <location>
        <position position="82"/>
    </location>
</feature>
<dbReference type="AlphaFoldDB" id="A0A382WKM7"/>
<feature type="region of interest" description="Disordered" evidence="1">
    <location>
        <begin position="1"/>
        <end position="21"/>
    </location>
</feature>
<sequence>MSHIDSKSDQATISSFEGPPPNPNLAAGRVVGFQVALDGYEGPLDVLLTLARQQKLDLAGISILALAEQYLVFIAEARLMRL</sequence>
<evidence type="ECO:0000256" key="1">
    <source>
        <dbReference type="SAM" id="MobiDB-lite"/>
    </source>
</evidence>